<evidence type="ECO:0000313" key="2">
    <source>
        <dbReference type="Proteomes" id="UP001500889"/>
    </source>
</evidence>
<accession>A0AAU9FCJ8</accession>
<name>A0AAU9FCJ8_DROMD</name>
<dbReference type="AlphaFoldDB" id="A0AAU9FCJ8"/>
<dbReference type="EMBL" id="AP029264">
    <property type="protein sequence ID" value="BFF93414.1"/>
    <property type="molecule type" value="Genomic_DNA"/>
</dbReference>
<reference evidence="1 2" key="1">
    <citation type="submission" date="2024-02" db="EMBL/GenBank/DDBJ databases">
        <title>A chromosome-level genome assembly of Drosophila madeirensis, a fruit fly species endemic to Madeira island.</title>
        <authorList>
            <person name="Tomihara K."/>
            <person name="Llopart A."/>
            <person name="Yamamoto D."/>
        </authorList>
    </citation>
    <scope>NUCLEOTIDE SEQUENCE [LARGE SCALE GENOMIC DNA]</scope>
    <source>
        <strain evidence="1 2">RF1</strain>
    </source>
</reference>
<keyword evidence="2" id="KW-1185">Reference proteome</keyword>
<gene>
    <name evidence="1" type="ORF">DMAD_11274</name>
</gene>
<sequence length="81" mass="9622">MWCLVWFVLRPLVWTLLWTVVRSLRLLGWLLWGAWLRPKRTGLLAIWTVHMLSFRRISGTNEKFHPNSLNERSVSTITVFG</sequence>
<protein>
    <recommendedName>
        <fullName evidence="3">Secreted protein</fullName>
    </recommendedName>
</protein>
<evidence type="ECO:0000313" key="1">
    <source>
        <dbReference type="EMBL" id="BFF93414.1"/>
    </source>
</evidence>
<dbReference type="Proteomes" id="UP001500889">
    <property type="component" value="Chromosome U"/>
</dbReference>
<evidence type="ECO:0008006" key="3">
    <source>
        <dbReference type="Google" id="ProtNLM"/>
    </source>
</evidence>
<organism evidence="1 2">
    <name type="scientific">Drosophila madeirensis</name>
    <name type="common">Fruit fly</name>
    <dbReference type="NCBI Taxonomy" id="30013"/>
    <lineage>
        <taxon>Eukaryota</taxon>
        <taxon>Metazoa</taxon>
        <taxon>Ecdysozoa</taxon>
        <taxon>Arthropoda</taxon>
        <taxon>Hexapoda</taxon>
        <taxon>Insecta</taxon>
        <taxon>Pterygota</taxon>
        <taxon>Neoptera</taxon>
        <taxon>Endopterygota</taxon>
        <taxon>Diptera</taxon>
        <taxon>Brachycera</taxon>
        <taxon>Muscomorpha</taxon>
        <taxon>Ephydroidea</taxon>
        <taxon>Drosophilidae</taxon>
        <taxon>Drosophila</taxon>
        <taxon>Sophophora</taxon>
    </lineage>
</organism>
<proteinExistence type="predicted"/>